<dbReference type="Pfam" id="PF08357">
    <property type="entry name" value="SEFIR"/>
    <property type="match status" value="1"/>
</dbReference>
<dbReference type="PANTHER" id="PTHR46082:SF6">
    <property type="entry name" value="AAA+ ATPASE DOMAIN-CONTAINING PROTEIN-RELATED"/>
    <property type="match status" value="1"/>
</dbReference>
<dbReference type="InterPro" id="IPR011990">
    <property type="entry name" value="TPR-like_helical_dom_sf"/>
</dbReference>
<dbReference type="SUPFAM" id="SSF52200">
    <property type="entry name" value="Toll/Interleukin receptor TIR domain"/>
    <property type="match status" value="1"/>
</dbReference>
<feature type="region of interest" description="Disordered" evidence="1">
    <location>
        <begin position="160"/>
        <end position="184"/>
    </location>
</feature>
<dbReference type="InterPro" id="IPR027417">
    <property type="entry name" value="P-loop_NTPase"/>
</dbReference>
<dbReference type="EMBL" id="NSDM01000037">
    <property type="protein sequence ID" value="MDQ2589283.1"/>
    <property type="molecule type" value="Genomic_DNA"/>
</dbReference>
<evidence type="ECO:0000313" key="4">
    <source>
        <dbReference type="Proteomes" id="UP001225605"/>
    </source>
</evidence>
<proteinExistence type="predicted"/>
<dbReference type="InterPro" id="IPR053137">
    <property type="entry name" value="NLR-like"/>
</dbReference>
<dbReference type="InterPro" id="IPR013568">
    <property type="entry name" value="SEFIR_dom"/>
</dbReference>
<feature type="compositionally biased region" description="Acidic residues" evidence="1">
    <location>
        <begin position="160"/>
        <end position="176"/>
    </location>
</feature>
<evidence type="ECO:0000256" key="1">
    <source>
        <dbReference type="SAM" id="MobiDB-lite"/>
    </source>
</evidence>
<dbReference type="Pfam" id="PF13191">
    <property type="entry name" value="AAA_16"/>
    <property type="match status" value="1"/>
</dbReference>
<reference evidence="3 4" key="1">
    <citation type="submission" date="2017-06" db="EMBL/GenBank/DDBJ databases">
        <title>Cultured bacterium strain Saccharothrix yanglingensis Hhs.015.</title>
        <authorList>
            <person name="Xia Y."/>
        </authorList>
    </citation>
    <scope>NUCLEOTIDE SEQUENCE [LARGE SCALE GENOMIC DNA]</scope>
    <source>
        <strain evidence="3 4">Hhs.015</strain>
    </source>
</reference>
<accession>A0ABU0XAY3</accession>
<sequence length="832" mass="91513">MTRRVFISYAQESEEHRAVVRRLWAFLRRNGIDAVLDQVAAGERQDWALWMSRQIEQADVVLCVASEQYRLRAQGRTGPHEGRGVQWEARLIRDAFHAAQDDLQKFVPVVVPGQTVAGVPDFLAPSTTTVYLVESFTKTGAEKLLRFLLRKPELRDIPLGEEPEFDTWEPETEPEEPSSNPVLDGVVSPQVTGMAEIIGREQDLADLRTAFTAARTSRAPVVQVLTGMGGIGKTSLARAYAQRHLDDYAVVWWIRAEDPTAIDGEYRGLLELVHSAQEAKLVRDAVQRANAWLAEQRQPWLLVLDNVPDAAALRGLFPARGVGHVLVTSQAKYWPNPNIVHPVEPLDPDAAITLLTEISEDDDTTAAAELAAELDGLPLALAQAASFTVTNGTSLAAYLRFYRERSADLLSDGQPVDYPHTVATTWLLAIGQLTPPARRILDTIAYFAPDSIPLSVLRPLVDDELTFIRAIGNLLSHSLVTRGAEDTITVHRLVQAVTRHRLGETVDHAVRARGLLAAAMPKPPLNKEATNAWNAIRSHILAVADQVPTDPPTFDLRYNQAFLHGDVGDIRAAIAQLEALVDEMTPVLGREDERVLRARHGVAYWTDIYDTPRAQALLGELLEVQSGVLGAEHPDTLATRQDLASAYLDLGDHDRALRMLEDLLPVHLRVLGPDDKATLETRRLLADALAQSSRFEEALAAYEEVIIDAVAAFGESDLKIVLLQGFYANVLGESGDATAARDLYAEVVDQLAAQLGPYDKVTLATNLTLAMWTARAGNPQRAAHMLLRVLIRLSNSLGKNNPLVKQFESGLNSIRGGGPPNKSGKRIKKRKR</sequence>
<dbReference type="Gene3D" id="3.40.50.300">
    <property type="entry name" value="P-loop containing nucleotide triphosphate hydrolases"/>
    <property type="match status" value="1"/>
</dbReference>
<dbReference type="InterPro" id="IPR035897">
    <property type="entry name" value="Toll_tir_struct_dom_sf"/>
</dbReference>
<evidence type="ECO:0000313" key="3">
    <source>
        <dbReference type="EMBL" id="MDQ2589283.1"/>
    </source>
</evidence>
<dbReference type="Gene3D" id="1.25.40.10">
    <property type="entry name" value="Tetratricopeptide repeat domain"/>
    <property type="match status" value="1"/>
</dbReference>
<feature type="region of interest" description="Disordered" evidence="1">
    <location>
        <begin position="809"/>
        <end position="832"/>
    </location>
</feature>
<keyword evidence="4" id="KW-1185">Reference proteome</keyword>
<dbReference type="PANTHER" id="PTHR46082">
    <property type="entry name" value="ATP/GTP-BINDING PROTEIN-RELATED"/>
    <property type="match status" value="1"/>
</dbReference>
<feature type="compositionally biased region" description="Basic residues" evidence="1">
    <location>
        <begin position="823"/>
        <end position="832"/>
    </location>
</feature>
<dbReference type="PRINTS" id="PR00364">
    <property type="entry name" value="DISEASERSIST"/>
</dbReference>
<gene>
    <name evidence="3" type="ORF">CKY47_36245</name>
</gene>
<organism evidence="3 4">
    <name type="scientific">Saccharothrix yanglingensis</name>
    <dbReference type="NCBI Taxonomy" id="659496"/>
    <lineage>
        <taxon>Bacteria</taxon>
        <taxon>Bacillati</taxon>
        <taxon>Actinomycetota</taxon>
        <taxon>Actinomycetes</taxon>
        <taxon>Pseudonocardiales</taxon>
        <taxon>Pseudonocardiaceae</taxon>
        <taxon>Saccharothrix</taxon>
    </lineage>
</organism>
<evidence type="ECO:0000259" key="2">
    <source>
        <dbReference type="PROSITE" id="PS51534"/>
    </source>
</evidence>
<dbReference type="Gene3D" id="3.40.50.10140">
    <property type="entry name" value="Toll/interleukin-1 receptor homology (TIR) domain"/>
    <property type="match status" value="1"/>
</dbReference>
<dbReference type="PROSITE" id="PS51534">
    <property type="entry name" value="SEFIR"/>
    <property type="match status" value="1"/>
</dbReference>
<dbReference type="InterPro" id="IPR041664">
    <property type="entry name" value="AAA_16"/>
</dbReference>
<dbReference type="Pfam" id="PF13424">
    <property type="entry name" value="TPR_12"/>
    <property type="match status" value="1"/>
</dbReference>
<protein>
    <recommendedName>
        <fullName evidence="2">SEFIR domain-containing protein</fullName>
    </recommendedName>
</protein>
<dbReference type="Pfam" id="PF25000">
    <property type="entry name" value="DUF7779"/>
    <property type="match status" value="1"/>
</dbReference>
<dbReference type="SUPFAM" id="SSF48452">
    <property type="entry name" value="TPR-like"/>
    <property type="match status" value="2"/>
</dbReference>
<dbReference type="SUPFAM" id="SSF52540">
    <property type="entry name" value="P-loop containing nucleoside triphosphate hydrolases"/>
    <property type="match status" value="1"/>
</dbReference>
<name>A0ABU0XAY3_9PSEU</name>
<dbReference type="Proteomes" id="UP001225605">
    <property type="component" value="Unassembled WGS sequence"/>
</dbReference>
<feature type="domain" description="SEFIR" evidence="2">
    <location>
        <begin position="2"/>
        <end position="140"/>
    </location>
</feature>
<comment type="caution">
    <text evidence="3">The sequence shown here is derived from an EMBL/GenBank/DDBJ whole genome shotgun (WGS) entry which is preliminary data.</text>
</comment>
<dbReference type="InterPro" id="IPR056681">
    <property type="entry name" value="DUF7779"/>
</dbReference>